<keyword evidence="3" id="KW-1185">Reference proteome</keyword>
<name>A0ABD0LFG0_9CAEN</name>
<dbReference type="EMBL" id="JACVVK020000052">
    <property type="protein sequence ID" value="KAK7498236.1"/>
    <property type="molecule type" value="Genomic_DNA"/>
</dbReference>
<dbReference type="AlphaFoldDB" id="A0ABD0LFG0"/>
<gene>
    <name evidence="2" type="ORF">BaRGS_00010496</name>
</gene>
<reference evidence="2 3" key="1">
    <citation type="journal article" date="2023" name="Sci. Data">
        <title>Genome assembly of the Korean intertidal mud-creeper Batillaria attramentaria.</title>
        <authorList>
            <person name="Patra A.K."/>
            <person name="Ho P.T."/>
            <person name="Jun S."/>
            <person name="Lee S.J."/>
            <person name="Kim Y."/>
            <person name="Won Y.J."/>
        </authorList>
    </citation>
    <scope>NUCLEOTIDE SEQUENCE [LARGE SCALE GENOMIC DNA]</scope>
    <source>
        <strain evidence="2">Wonlab-2016</strain>
    </source>
</reference>
<comment type="caution">
    <text evidence="2">The sequence shown here is derived from an EMBL/GenBank/DDBJ whole genome shotgun (WGS) entry which is preliminary data.</text>
</comment>
<evidence type="ECO:0000313" key="2">
    <source>
        <dbReference type="EMBL" id="KAK7498236.1"/>
    </source>
</evidence>
<accession>A0ABD0LFG0</accession>
<evidence type="ECO:0000313" key="3">
    <source>
        <dbReference type="Proteomes" id="UP001519460"/>
    </source>
</evidence>
<feature type="compositionally biased region" description="Basic residues" evidence="1">
    <location>
        <begin position="88"/>
        <end position="99"/>
    </location>
</feature>
<feature type="region of interest" description="Disordered" evidence="1">
    <location>
        <begin position="1"/>
        <end position="40"/>
    </location>
</feature>
<organism evidence="2 3">
    <name type="scientific">Batillaria attramentaria</name>
    <dbReference type="NCBI Taxonomy" id="370345"/>
    <lineage>
        <taxon>Eukaryota</taxon>
        <taxon>Metazoa</taxon>
        <taxon>Spiralia</taxon>
        <taxon>Lophotrochozoa</taxon>
        <taxon>Mollusca</taxon>
        <taxon>Gastropoda</taxon>
        <taxon>Caenogastropoda</taxon>
        <taxon>Sorbeoconcha</taxon>
        <taxon>Cerithioidea</taxon>
        <taxon>Batillariidae</taxon>
        <taxon>Batillaria</taxon>
    </lineage>
</organism>
<dbReference type="Proteomes" id="UP001519460">
    <property type="component" value="Unassembled WGS sequence"/>
</dbReference>
<feature type="region of interest" description="Disordered" evidence="1">
    <location>
        <begin position="80"/>
        <end position="99"/>
    </location>
</feature>
<evidence type="ECO:0000256" key="1">
    <source>
        <dbReference type="SAM" id="MobiDB-lite"/>
    </source>
</evidence>
<protein>
    <submittedName>
        <fullName evidence="2">Uncharacterized protein</fullName>
    </submittedName>
</protein>
<proteinExistence type="predicted"/>
<sequence>MRGALISPRASPRAISVSSIPRRPSTLQASPVTRDPTRINSRPDLVKLGIYPRLPPDTSVWFENRANPFPSVFRRRRDHSLTTELRRKSSLHKKHESVR</sequence>